<reference evidence="1" key="1">
    <citation type="submission" date="2021-12" db="EMBL/GenBank/DDBJ databases">
        <authorList>
            <person name="Rodrigo-Torres L."/>
            <person name="Arahal R. D."/>
            <person name="Lucena T."/>
        </authorList>
    </citation>
    <scope>NUCLEOTIDE SEQUENCE</scope>
    <source>
        <strain evidence="1">CECT 8267</strain>
    </source>
</reference>
<proteinExistence type="predicted"/>
<name>A0ABN8ELX8_9GAMM</name>
<dbReference type="EMBL" id="CAKLPX010000002">
    <property type="protein sequence ID" value="CAH0992160.1"/>
    <property type="molecule type" value="Genomic_DNA"/>
</dbReference>
<organism evidence="1 2">
    <name type="scientific">Sinobacterium norvegicum</name>
    <dbReference type="NCBI Taxonomy" id="1641715"/>
    <lineage>
        <taxon>Bacteria</taxon>
        <taxon>Pseudomonadati</taxon>
        <taxon>Pseudomonadota</taxon>
        <taxon>Gammaproteobacteria</taxon>
        <taxon>Cellvibrionales</taxon>
        <taxon>Spongiibacteraceae</taxon>
        <taxon>Sinobacterium</taxon>
    </lineage>
</organism>
<protein>
    <submittedName>
        <fullName evidence="1">Uncharacterized protein</fullName>
    </submittedName>
</protein>
<sequence length="72" mass="8017">MQQTNPLSPHRMPPEQRVHEVANIIAQGIIRLRAPHSKKAQLLDSDSNVSLAMSAYRSVHGETENANTSEEK</sequence>
<evidence type="ECO:0000313" key="1">
    <source>
        <dbReference type="EMBL" id="CAH0992160.1"/>
    </source>
</evidence>
<dbReference type="Proteomes" id="UP000838100">
    <property type="component" value="Unassembled WGS sequence"/>
</dbReference>
<gene>
    <name evidence="1" type="ORF">SIN8267_02276</name>
</gene>
<evidence type="ECO:0000313" key="2">
    <source>
        <dbReference type="Proteomes" id="UP000838100"/>
    </source>
</evidence>
<keyword evidence="2" id="KW-1185">Reference proteome</keyword>
<comment type="caution">
    <text evidence="1">The sequence shown here is derived from an EMBL/GenBank/DDBJ whole genome shotgun (WGS) entry which is preliminary data.</text>
</comment>
<accession>A0ABN8ELX8</accession>